<feature type="chain" id="PRO_5042334723" description="WSC domain-containing protein" evidence="1">
    <location>
        <begin position="25"/>
        <end position="207"/>
    </location>
</feature>
<dbReference type="AlphaFoldDB" id="A0A1B9FYQ0"/>
<reference evidence="2" key="3">
    <citation type="submission" date="2014-01" db="EMBL/GenBank/DDBJ databases">
        <title>Evolution of pathogenesis and genome organization in the Tremellales.</title>
        <authorList>
            <person name="Cuomo C."/>
            <person name="Litvintseva A."/>
            <person name="Heitman J."/>
            <person name="Chen Y."/>
            <person name="Sun S."/>
            <person name="Springer D."/>
            <person name="Dromer F."/>
            <person name="Young S."/>
            <person name="Zeng Q."/>
            <person name="Chapman S."/>
            <person name="Gujja S."/>
            <person name="Saif S."/>
            <person name="Birren B."/>
        </authorList>
    </citation>
    <scope>NUCLEOTIDE SEQUENCE</scope>
    <source>
        <strain evidence="2">CBS 10118</strain>
    </source>
</reference>
<dbReference type="EMBL" id="KI894023">
    <property type="protein sequence ID" value="OCF23896.1"/>
    <property type="molecule type" value="Genomic_DNA"/>
</dbReference>
<protein>
    <recommendedName>
        <fullName evidence="5">WSC domain-containing protein</fullName>
    </recommendedName>
</protein>
<dbReference type="GeneID" id="30211281"/>
<dbReference type="OrthoDB" id="2560445at2759"/>
<evidence type="ECO:0000313" key="3">
    <source>
        <dbReference type="EMBL" id="WVW85342.1"/>
    </source>
</evidence>
<dbReference type="EMBL" id="CP144546">
    <property type="protein sequence ID" value="WVW85342.1"/>
    <property type="molecule type" value="Genomic_DNA"/>
</dbReference>
<keyword evidence="1" id="KW-0732">Signal</keyword>
<dbReference type="KEGG" id="kbi:30211281"/>
<evidence type="ECO:0000313" key="4">
    <source>
        <dbReference type="Proteomes" id="UP000092730"/>
    </source>
</evidence>
<evidence type="ECO:0000313" key="2">
    <source>
        <dbReference type="EMBL" id="OCF23896.1"/>
    </source>
</evidence>
<dbReference type="RefSeq" id="XP_019044966.1">
    <property type="nucleotide sequence ID" value="XM_019193489.1"/>
</dbReference>
<name>A0A1B9FYQ0_9TREE</name>
<organism evidence="2">
    <name type="scientific">Kwoniella bestiolae CBS 10118</name>
    <dbReference type="NCBI Taxonomy" id="1296100"/>
    <lineage>
        <taxon>Eukaryota</taxon>
        <taxon>Fungi</taxon>
        <taxon>Dikarya</taxon>
        <taxon>Basidiomycota</taxon>
        <taxon>Agaricomycotina</taxon>
        <taxon>Tremellomycetes</taxon>
        <taxon>Tremellales</taxon>
        <taxon>Cryptococcaceae</taxon>
        <taxon>Kwoniella</taxon>
    </lineage>
</organism>
<reference evidence="3" key="4">
    <citation type="submission" date="2024-02" db="EMBL/GenBank/DDBJ databases">
        <title>Comparative genomics of Cryptococcus and Kwoniella reveals pathogenesis evolution and contrasting modes of karyotype evolution via chromosome fusion or intercentromeric recombination.</title>
        <authorList>
            <person name="Coelho M.A."/>
            <person name="David-Palma M."/>
            <person name="Shea T."/>
            <person name="Bowers K."/>
            <person name="McGinley-Smith S."/>
            <person name="Mohammad A.W."/>
            <person name="Gnirke A."/>
            <person name="Yurkov A.M."/>
            <person name="Nowrousian M."/>
            <person name="Sun S."/>
            <person name="Cuomo C.A."/>
            <person name="Heitman J."/>
        </authorList>
    </citation>
    <scope>NUCLEOTIDE SEQUENCE</scope>
    <source>
        <strain evidence="3">CBS 10118</strain>
    </source>
</reference>
<evidence type="ECO:0008006" key="5">
    <source>
        <dbReference type="Google" id="ProtNLM"/>
    </source>
</evidence>
<keyword evidence="4" id="KW-1185">Reference proteome</keyword>
<reference evidence="3" key="2">
    <citation type="submission" date="2013-07" db="EMBL/GenBank/DDBJ databases">
        <authorList>
            <consortium name="The Broad Institute Genome Sequencing Platform"/>
            <person name="Cuomo C."/>
            <person name="Litvintseva A."/>
            <person name="Chen Y."/>
            <person name="Heitman J."/>
            <person name="Sun S."/>
            <person name="Springer D."/>
            <person name="Dromer F."/>
            <person name="Young S.K."/>
            <person name="Zeng Q."/>
            <person name="Gargeya S."/>
            <person name="Fitzgerald M."/>
            <person name="Abouelleil A."/>
            <person name="Alvarado L."/>
            <person name="Berlin A.M."/>
            <person name="Chapman S.B."/>
            <person name="Dewar J."/>
            <person name="Goldberg J."/>
            <person name="Griggs A."/>
            <person name="Gujja S."/>
            <person name="Hansen M."/>
            <person name="Howarth C."/>
            <person name="Imamovic A."/>
            <person name="Larimer J."/>
            <person name="McCowan C."/>
            <person name="Murphy C."/>
            <person name="Pearson M."/>
            <person name="Priest M."/>
            <person name="Roberts A."/>
            <person name="Saif S."/>
            <person name="Shea T."/>
            <person name="Sykes S."/>
            <person name="Wortman J."/>
            <person name="Nusbaum C."/>
            <person name="Birren B."/>
        </authorList>
    </citation>
    <scope>NUCLEOTIDE SEQUENCE</scope>
    <source>
        <strain evidence="3">CBS 10118</strain>
    </source>
</reference>
<gene>
    <name evidence="2" type="ORF">I302_06882</name>
    <name evidence="3" type="ORF">I302_107380</name>
</gene>
<evidence type="ECO:0000256" key="1">
    <source>
        <dbReference type="SAM" id="SignalP"/>
    </source>
</evidence>
<feature type="signal peptide" evidence="1">
    <location>
        <begin position="1"/>
        <end position="24"/>
    </location>
</feature>
<dbReference type="VEuPathDB" id="FungiDB:I302_06882"/>
<dbReference type="Proteomes" id="UP000092730">
    <property type="component" value="Chromosome 6"/>
</dbReference>
<proteinExistence type="predicted"/>
<accession>A0A1B9FYQ0</accession>
<reference evidence="2" key="1">
    <citation type="submission" date="2013-07" db="EMBL/GenBank/DDBJ databases">
        <title>The Genome Sequence of Cryptococcus bestiolae CBS10118.</title>
        <authorList>
            <consortium name="The Broad Institute Genome Sequencing Platform"/>
            <person name="Cuomo C."/>
            <person name="Litvintseva A."/>
            <person name="Chen Y."/>
            <person name="Heitman J."/>
            <person name="Sun S."/>
            <person name="Springer D."/>
            <person name="Dromer F."/>
            <person name="Young S.K."/>
            <person name="Zeng Q."/>
            <person name="Gargeya S."/>
            <person name="Fitzgerald M."/>
            <person name="Abouelleil A."/>
            <person name="Alvarado L."/>
            <person name="Berlin A.M."/>
            <person name="Chapman S.B."/>
            <person name="Dewar J."/>
            <person name="Goldberg J."/>
            <person name="Griggs A."/>
            <person name="Gujja S."/>
            <person name="Hansen M."/>
            <person name="Howarth C."/>
            <person name="Imamovic A."/>
            <person name="Larimer J."/>
            <person name="McCowan C."/>
            <person name="Murphy C."/>
            <person name="Pearson M."/>
            <person name="Priest M."/>
            <person name="Roberts A."/>
            <person name="Saif S."/>
            <person name="Shea T."/>
            <person name="Sykes S."/>
            <person name="Wortman J."/>
            <person name="Nusbaum C."/>
            <person name="Birren B."/>
        </authorList>
    </citation>
    <scope>NUCLEOTIDE SEQUENCE [LARGE SCALE GENOMIC DNA]</scope>
    <source>
        <strain evidence="2">CBS 10118</strain>
    </source>
</reference>
<sequence>MIPIFPFFLFLLALQSNLIQLVKGDNLFIGCGFEVVNYEMIFTTDYSSVCYTMCKSHSYTYYTHKAAMGQCVCYIYPPPAAEYMPGGPEDCNGQLQYNIIKSNWNFQKCYKSPRSYMEEIPSDSFKACMDGCAPHQIAIARPTGIFPGQTNCVCCGEDELDGMEETECDLEKYYVFSHTPTPVPTTKRSQRSLAIAQRQAFNPPGPY</sequence>